<dbReference type="PANTHER" id="PTHR44943">
    <property type="entry name" value="CELLULOSE SYNTHASE OPERON PROTEIN C"/>
    <property type="match status" value="1"/>
</dbReference>
<dbReference type="eggNOG" id="COG0457">
    <property type="taxonomic scope" value="Bacteria"/>
</dbReference>
<dbReference type="STRING" id="234267.Acid_5976"/>
<dbReference type="GO" id="GO:0006508">
    <property type="term" value="P:proteolysis"/>
    <property type="evidence" value="ECO:0007669"/>
    <property type="project" value="InterPro"/>
</dbReference>
<dbReference type="InterPro" id="IPR019734">
    <property type="entry name" value="TPR_rpt"/>
</dbReference>
<feature type="repeat" description="TPR" evidence="3">
    <location>
        <begin position="457"/>
        <end position="490"/>
    </location>
</feature>
<dbReference type="PROSITE" id="PS50293">
    <property type="entry name" value="TPR_REGION"/>
    <property type="match status" value="1"/>
</dbReference>
<accession>Q01TV3</accession>
<keyword evidence="1" id="KW-0677">Repeat</keyword>
<keyword evidence="2 3" id="KW-0802">TPR repeat</keyword>
<sequence precursor="true">MRSVIAFALFCCAAFSQTPPPARTQQRDLKVEKLDEPAGAPKPPRIPRSYAVIVGVSKYRNLESKLQLQFAERDAQAIFTALISPEGGNFRVENVHVLTNEKATLAALRKEIDTWLPGVAQEDDRVLIYFAGHGFMYQGKGYLAPHDFDRNRIAETGFPMDELGSVIGAKIKAKSKILFTDACHSGAITPEETESINGTLGDLNKSLFSLTASRAREQSFEDPGLKGGHGVFTYYVVEGMQGEADVSGDGVVTADELAEYVHTQVREYTSNKQNPTSDKSNFDPNMFLAWVPSRAKPAAGAAPKFGGMVIESNMDGVEVFVDGKTIGVLDKGKSTSVPGLTPGEHTVQGVKMGYEPDGPRQETVYPGQDSTVRIRILIPRRRNKAALDLLQQGLREYHKGAEQDYKKAAAIFENALAADPSYSQAAFYLGLTYSALFDYEKAGAAYKRAIQLDPDYLEAHANYGGMLLDTGDVDEAIRQLNTVLQREPKHAVALTLIAQAYRFKELYPQSIDSARNAILQNPKTAEPHLWLADSLRLSGKFADAKPEYGEYLKLSDFDSKLGGQLNYYVLGSLFGFGRRKRVAERDIWNDFHNMAWFGMCECERKTSNLDAAIADCQKALTYDSKDPFAHYNLGLAFMTKAVNSGSIAELDPAVQHFQKMIEINPDIPEAANAKKNIANIQQFLKQPH</sequence>
<evidence type="ECO:0000259" key="4">
    <source>
        <dbReference type="Pfam" id="PF00656"/>
    </source>
</evidence>
<dbReference type="InterPro" id="IPR029030">
    <property type="entry name" value="Caspase-like_dom_sf"/>
</dbReference>
<dbReference type="GO" id="GO:0004197">
    <property type="term" value="F:cysteine-type endopeptidase activity"/>
    <property type="evidence" value="ECO:0007669"/>
    <property type="project" value="InterPro"/>
</dbReference>
<organism evidence="5">
    <name type="scientific">Solibacter usitatus (strain Ellin6076)</name>
    <dbReference type="NCBI Taxonomy" id="234267"/>
    <lineage>
        <taxon>Bacteria</taxon>
        <taxon>Pseudomonadati</taxon>
        <taxon>Acidobacteriota</taxon>
        <taxon>Terriglobia</taxon>
        <taxon>Bryobacterales</taxon>
        <taxon>Solibacteraceae</taxon>
        <taxon>Candidatus Solibacter</taxon>
    </lineage>
</organism>
<dbReference type="eggNOG" id="COG4249">
    <property type="taxonomic scope" value="Bacteria"/>
</dbReference>
<dbReference type="InterPro" id="IPR018247">
    <property type="entry name" value="EF_Hand_1_Ca_BS"/>
</dbReference>
<evidence type="ECO:0000313" key="5">
    <source>
        <dbReference type="EMBL" id="ABJ86917.1"/>
    </source>
</evidence>
<dbReference type="EMBL" id="CP000473">
    <property type="protein sequence ID" value="ABJ86917.1"/>
    <property type="molecule type" value="Genomic_DNA"/>
</dbReference>
<dbReference type="InterPro" id="IPR051685">
    <property type="entry name" value="Ycf3/AcsC/BcsC/TPR_MFPF"/>
</dbReference>
<dbReference type="InterPro" id="IPR011600">
    <property type="entry name" value="Pept_C14_caspase"/>
</dbReference>
<dbReference type="InterPro" id="IPR011990">
    <property type="entry name" value="TPR-like_helical_dom_sf"/>
</dbReference>
<name>Q01TV3_SOLUE</name>
<dbReference type="PROSITE" id="PS50005">
    <property type="entry name" value="TPR"/>
    <property type="match status" value="2"/>
</dbReference>
<evidence type="ECO:0000256" key="1">
    <source>
        <dbReference type="ARBA" id="ARBA00022737"/>
    </source>
</evidence>
<proteinExistence type="predicted"/>
<dbReference type="PANTHER" id="PTHR44943:SF8">
    <property type="entry name" value="TPR REPEAT-CONTAINING PROTEIN MJ0263"/>
    <property type="match status" value="1"/>
</dbReference>
<dbReference type="SMART" id="SM00028">
    <property type="entry name" value="TPR"/>
    <property type="match status" value="5"/>
</dbReference>
<dbReference type="PROSITE" id="PS00018">
    <property type="entry name" value="EF_HAND_1"/>
    <property type="match status" value="1"/>
</dbReference>
<feature type="repeat" description="TPR" evidence="3">
    <location>
        <begin position="423"/>
        <end position="456"/>
    </location>
</feature>
<dbReference type="SUPFAM" id="SSF48452">
    <property type="entry name" value="TPR-like"/>
    <property type="match status" value="1"/>
</dbReference>
<protein>
    <submittedName>
        <fullName evidence="5">Peptidase C14, caspase catalytic subunit p20</fullName>
    </submittedName>
</protein>
<reference evidence="5" key="1">
    <citation type="submission" date="2006-10" db="EMBL/GenBank/DDBJ databases">
        <title>Complete sequence of Solibacter usitatus Ellin6076.</title>
        <authorList>
            <consortium name="US DOE Joint Genome Institute"/>
            <person name="Copeland A."/>
            <person name="Lucas S."/>
            <person name="Lapidus A."/>
            <person name="Barry K."/>
            <person name="Detter J.C."/>
            <person name="Glavina del Rio T."/>
            <person name="Hammon N."/>
            <person name="Israni S."/>
            <person name="Dalin E."/>
            <person name="Tice H."/>
            <person name="Pitluck S."/>
            <person name="Thompson L.S."/>
            <person name="Brettin T."/>
            <person name="Bruce D."/>
            <person name="Han C."/>
            <person name="Tapia R."/>
            <person name="Gilna P."/>
            <person name="Schmutz J."/>
            <person name="Larimer F."/>
            <person name="Land M."/>
            <person name="Hauser L."/>
            <person name="Kyrpides N."/>
            <person name="Mikhailova N."/>
            <person name="Janssen P.H."/>
            <person name="Kuske C.R."/>
            <person name="Richardson P."/>
        </authorList>
    </citation>
    <scope>NUCLEOTIDE SEQUENCE</scope>
    <source>
        <strain evidence="5">Ellin6076</strain>
    </source>
</reference>
<dbReference type="HOGENOM" id="CLU_400022_0_0_0"/>
<evidence type="ECO:0000256" key="3">
    <source>
        <dbReference type="PROSITE-ProRule" id="PRU00339"/>
    </source>
</evidence>
<dbReference type="InParanoid" id="Q01TV3"/>
<evidence type="ECO:0000256" key="2">
    <source>
        <dbReference type="ARBA" id="ARBA00022803"/>
    </source>
</evidence>
<dbReference type="OrthoDB" id="123407at2"/>
<dbReference type="Gene3D" id="3.40.50.1460">
    <property type="match status" value="1"/>
</dbReference>
<dbReference type="AlphaFoldDB" id="Q01TV3"/>
<dbReference type="SUPFAM" id="SSF52129">
    <property type="entry name" value="Caspase-like"/>
    <property type="match status" value="1"/>
</dbReference>
<dbReference type="Gene3D" id="1.25.40.10">
    <property type="entry name" value="Tetratricopeptide repeat domain"/>
    <property type="match status" value="2"/>
</dbReference>
<dbReference type="KEGG" id="sus:Acid_5976"/>
<feature type="domain" description="Peptidase C14 caspase" evidence="4">
    <location>
        <begin position="49"/>
        <end position="280"/>
    </location>
</feature>
<dbReference type="Pfam" id="PF00656">
    <property type="entry name" value="Peptidase_C14"/>
    <property type="match status" value="1"/>
</dbReference>
<dbReference type="Pfam" id="PF14559">
    <property type="entry name" value="TPR_19"/>
    <property type="match status" value="1"/>
</dbReference>
<gene>
    <name evidence="5" type="ordered locus">Acid_5976</name>
</gene>